<dbReference type="GO" id="GO:0016987">
    <property type="term" value="F:sigma factor activity"/>
    <property type="evidence" value="ECO:0007669"/>
    <property type="project" value="UniProtKB-KW"/>
</dbReference>
<evidence type="ECO:0000259" key="6">
    <source>
        <dbReference type="Pfam" id="PF08281"/>
    </source>
</evidence>
<dbReference type="Pfam" id="PF04542">
    <property type="entry name" value="Sigma70_r2"/>
    <property type="match status" value="1"/>
</dbReference>
<proteinExistence type="inferred from homology"/>
<dbReference type="GO" id="GO:0003677">
    <property type="term" value="F:DNA binding"/>
    <property type="evidence" value="ECO:0007669"/>
    <property type="project" value="InterPro"/>
</dbReference>
<evidence type="ECO:0000313" key="7">
    <source>
        <dbReference type="EMBL" id="WAA11927.1"/>
    </source>
</evidence>
<keyword evidence="8" id="KW-1185">Reference proteome</keyword>
<accession>A0A9E8RZS3</accession>
<keyword evidence="3" id="KW-0731">Sigma factor</keyword>
<dbReference type="InterPro" id="IPR039425">
    <property type="entry name" value="RNA_pol_sigma-70-like"/>
</dbReference>
<dbReference type="KEGG" id="fhl:OE105_10080"/>
<evidence type="ECO:0000313" key="8">
    <source>
        <dbReference type="Proteomes" id="UP001164726"/>
    </source>
</evidence>
<organism evidence="7 8">
    <name type="scientific">Fervidibacillus halotolerans</name>
    <dbReference type="NCBI Taxonomy" id="2980027"/>
    <lineage>
        <taxon>Bacteria</taxon>
        <taxon>Bacillati</taxon>
        <taxon>Bacillota</taxon>
        <taxon>Bacilli</taxon>
        <taxon>Bacillales</taxon>
        <taxon>Bacillaceae</taxon>
        <taxon>Fervidibacillus</taxon>
    </lineage>
</organism>
<dbReference type="CDD" id="cd06171">
    <property type="entry name" value="Sigma70_r4"/>
    <property type="match status" value="1"/>
</dbReference>
<gene>
    <name evidence="7" type="ORF">OE105_10080</name>
</gene>
<dbReference type="AlphaFoldDB" id="A0A9E8RZS3"/>
<dbReference type="Proteomes" id="UP001164726">
    <property type="component" value="Chromosome"/>
</dbReference>
<reference evidence="7" key="1">
    <citation type="submission" date="2022-09" db="EMBL/GenBank/DDBJ databases">
        <title>Complete Genomes of Fervidibacillus albus and Fervidibacillus halotolerans isolated from tidal flat sediments.</title>
        <authorList>
            <person name="Kwon K.K."/>
            <person name="Yang S.-H."/>
            <person name="Park M.J."/>
            <person name="Oh H.-M."/>
        </authorList>
    </citation>
    <scope>NUCLEOTIDE SEQUENCE</scope>
    <source>
        <strain evidence="7">MEBiC13594</strain>
    </source>
</reference>
<dbReference type="InterPro" id="IPR014284">
    <property type="entry name" value="RNA_pol_sigma-70_dom"/>
</dbReference>
<dbReference type="PANTHER" id="PTHR43133:SF62">
    <property type="entry name" value="RNA POLYMERASE SIGMA FACTOR SIGZ"/>
    <property type="match status" value="1"/>
</dbReference>
<dbReference type="InterPro" id="IPR007627">
    <property type="entry name" value="RNA_pol_sigma70_r2"/>
</dbReference>
<evidence type="ECO:0000256" key="3">
    <source>
        <dbReference type="ARBA" id="ARBA00023082"/>
    </source>
</evidence>
<evidence type="ECO:0000256" key="2">
    <source>
        <dbReference type="ARBA" id="ARBA00023015"/>
    </source>
</evidence>
<feature type="domain" description="RNA polymerase sigma-70 region 2" evidence="5">
    <location>
        <begin position="24"/>
        <end position="91"/>
    </location>
</feature>
<dbReference type="NCBIfam" id="TIGR02937">
    <property type="entry name" value="sigma70-ECF"/>
    <property type="match status" value="1"/>
</dbReference>
<dbReference type="PANTHER" id="PTHR43133">
    <property type="entry name" value="RNA POLYMERASE ECF-TYPE SIGMA FACTO"/>
    <property type="match status" value="1"/>
</dbReference>
<comment type="similarity">
    <text evidence="1">Belongs to the sigma-70 factor family. ECF subfamily.</text>
</comment>
<dbReference type="SUPFAM" id="SSF88659">
    <property type="entry name" value="Sigma3 and sigma4 domains of RNA polymerase sigma factors"/>
    <property type="match status" value="1"/>
</dbReference>
<protein>
    <submittedName>
        <fullName evidence="7">RNA polymerase sigma factor</fullName>
    </submittedName>
</protein>
<dbReference type="InterPro" id="IPR013325">
    <property type="entry name" value="RNA_pol_sigma_r2"/>
</dbReference>
<dbReference type="Gene3D" id="1.10.1740.10">
    <property type="match status" value="1"/>
</dbReference>
<name>A0A9E8RZS3_9BACI</name>
<dbReference type="EMBL" id="CP106877">
    <property type="protein sequence ID" value="WAA11927.1"/>
    <property type="molecule type" value="Genomic_DNA"/>
</dbReference>
<dbReference type="Gene3D" id="1.10.10.10">
    <property type="entry name" value="Winged helix-like DNA-binding domain superfamily/Winged helix DNA-binding domain"/>
    <property type="match status" value="1"/>
</dbReference>
<feature type="domain" description="RNA polymerase sigma factor 70 region 4 type 2" evidence="6">
    <location>
        <begin position="120"/>
        <end position="166"/>
    </location>
</feature>
<dbReference type="InterPro" id="IPR036388">
    <property type="entry name" value="WH-like_DNA-bd_sf"/>
</dbReference>
<evidence type="ECO:0000259" key="5">
    <source>
        <dbReference type="Pfam" id="PF04542"/>
    </source>
</evidence>
<keyword evidence="2" id="KW-0805">Transcription regulation</keyword>
<dbReference type="Pfam" id="PF08281">
    <property type="entry name" value="Sigma70_r4_2"/>
    <property type="match status" value="1"/>
</dbReference>
<dbReference type="SUPFAM" id="SSF88946">
    <property type="entry name" value="Sigma2 domain of RNA polymerase sigma factors"/>
    <property type="match status" value="1"/>
</dbReference>
<evidence type="ECO:0000256" key="4">
    <source>
        <dbReference type="ARBA" id="ARBA00023163"/>
    </source>
</evidence>
<dbReference type="GO" id="GO:0006352">
    <property type="term" value="P:DNA-templated transcription initiation"/>
    <property type="evidence" value="ECO:0007669"/>
    <property type="project" value="InterPro"/>
</dbReference>
<keyword evidence="4" id="KW-0804">Transcription</keyword>
<evidence type="ECO:0000256" key="1">
    <source>
        <dbReference type="ARBA" id="ARBA00010641"/>
    </source>
</evidence>
<dbReference type="InterPro" id="IPR013324">
    <property type="entry name" value="RNA_pol_sigma_r3/r4-like"/>
</dbReference>
<sequence>MGDKETVQLIKQMNLGSRQSFDQFYEAFIPFVFQIAYEILGDYTEAEDVSQDVFLEVLQKIDQYNPNKGSIKAWLAVKTKSRCLDRLRKKKPILVNRLEKIALGKEKGADLEFLEQIEKRIILDALNHLPPEQREAIIRSYFNGETHREIAGAMKKPLGSIKSLIRYGLNNLRKQKSIVHWTEPNGGDGK</sequence>
<dbReference type="InterPro" id="IPR013249">
    <property type="entry name" value="RNA_pol_sigma70_r4_t2"/>
</dbReference>